<dbReference type="PANTHER" id="PTHR12176">
    <property type="entry name" value="SAM-DEPENDENT METHYLTRANSFERASE SUPERFAMILY PROTEIN"/>
    <property type="match status" value="1"/>
</dbReference>
<keyword evidence="2" id="KW-0489">Methyltransferase</keyword>
<keyword evidence="3" id="KW-0808">Transferase</keyword>
<feature type="region of interest" description="Disordered" evidence="4">
    <location>
        <begin position="1"/>
        <end position="23"/>
    </location>
</feature>
<comment type="caution">
    <text evidence="6">The sequence shown here is derived from an EMBL/GenBank/DDBJ whole genome shotgun (WGS) entry which is preliminary data.</text>
</comment>
<name>A0ABQ6MZP1_9STRA</name>
<dbReference type="PANTHER" id="PTHR12176:SF80">
    <property type="entry name" value="EEF1A LYSINE METHYLTRANSFERASE 4"/>
    <property type="match status" value="1"/>
</dbReference>
<feature type="compositionally biased region" description="Acidic residues" evidence="4">
    <location>
        <begin position="206"/>
        <end position="217"/>
    </location>
</feature>
<dbReference type="InterPro" id="IPR029063">
    <property type="entry name" value="SAM-dependent_MTases_sf"/>
</dbReference>
<evidence type="ECO:0000256" key="1">
    <source>
        <dbReference type="ARBA" id="ARBA00008361"/>
    </source>
</evidence>
<dbReference type="InterPro" id="IPR051419">
    <property type="entry name" value="Lys/N-term_MeTrsfase_sf"/>
</dbReference>
<feature type="compositionally biased region" description="Low complexity" evidence="4">
    <location>
        <begin position="10"/>
        <end position="23"/>
    </location>
</feature>
<evidence type="ECO:0000313" key="7">
    <source>
        <dbReference type="Proteomes" id="UP001165060"/>
    </source>
</evidence>
<protein>
    <recommendedName>
        <fullName evidence="5">Methyltransferase type 11 domain-containing protein</fullName>
    </recommendedName>
</protein>
<proteinExistence type="inferred from homology"/>
<feature type="region of interest" description="Disordered" evidence="4">
    <location>
        <begin position="206"/>
        <end position="256"/>
    </location>
</feature>
<feature type="domain" description="Methyltransferase type 11" evidence="5">
    <location>
        <begin position="65"/>
        <end position="156"/>
    </location>
</feature>
<evidence type="ECO:0000256" key="3">
    <source>
        <dbReference type="ARBA" id="ARBA00022679"/>
    </source>
</evidence>
<dbReference type="Pfam" id="PF08241">
    <property type="entry name" value="Methyltransf_11"/>
    <property type="match status" value="1"/>
</dbReference>
<reference evidence="6 7" key="1">
    <citation type="journal article" date="2023" name="Commun. Biol.">
        <title>Genome analysis of Parmales, the sister group of diatoms, reveals the evolutionary specialization of diatoms from phago-mixotrophs to photoautotrophs.</title>
        <authorList>
            <person name="Ban H."/>
            <person name="Sato S."/>
            <person name="Yoshikawa S."/>
            <person name="Yamada K."/>
            <person name="Nakamura Y."/>
            <person name="Ichinomiya M."/>
            <person name="Sato N."/>
            <person name="Blanc-Mathieu R."/>
            <person name="Endo H."/>
            <person name="Kuwata A."/>
            <person name="Ogata H."/>
        </authorList>
    </citation>
    <scope>NUCLEOTIDE SEQUENCE [LARGE SCALE GENOMIC DNA]</scope>
</reference>
<keyword evidence="7" id="KW-1185">Reference proteome</keyword>
<comment type="similarity">
    <text evidence="1">Belongs to the methyltransferase superfamily.</text>
</comment>
<dbReference type="InterPro" id="IPR013216">
    <property type="entry name" value="Methyltransf_11"/>
</dbReference>
<dbReference type="SUPFAM" id="SSF53335">
    <property type="entry name" value="S-adenosyl-L-methionine-dependent methyltransferases"/>
    <property type="match status" value="1"/>
</dbReference>
<evidence type="ECO:0000256" key="2">
    <source>
        <dbReference type="ARBA" id="ARBA00022603"/>
    </source>
</evidence>
<dbReference type="Proteomes" id="UP001165060">
    <property type="component" value="Unassembled WGS sequence"/>
</dbReference>
<evidence type="ECO:0000313" key="6">
    <source>
        <dbReference type="EMBL" id="GMI36549.1"/>
    </source>
</evidence>
<gene>
    <name evidence="6" type="ORF">TeGR_g13907</name>
</gene>
<accession>A0ABQ6MZP1</accession>
<dbReference type="EMBL" id="BRYB01003430">
    <property type="protein sequence ID" value="GMI36549.1"/>
    <property type="molecule type" value="Genomic_DNA"/>
</dbReference>
<sequence length="256" mass="27543">MPPSKKARTSKSSSPSSVPDYASPEYWSSRYNSGDTHEWYFSYASLSPLLSPLLPAESKGAVDVLELGCGPRPLLPAMHADAPGLNLLATDISPACLSALPALPGLTYRALDASKLPFPDSSVPLVLEKGTLDAVISHPTLGPSLAGRILAEMARVSSRYLVVVSHVDLNTEVGEDWMRDVFAPALVEGDKDPLVHFKVRAHLAAAEEDGEDEEDGGGEGSPGVYVVEKLRRKETRALKKRPPEGLERVDVEVLEH</sequence>
<evidence type="ECO:0000259" key="5">
    <source>
        <dbReference type="Pfam" id="PF08241"/>
    </source>
</evidence>
<feature type="compositionally biased region" description="Basic and acidic residues" evidence="4">
    <location>
        <begin position="228"/>
        <end position="256"/>
    </location>
</feature>
<dbReference type="Gene3D" id="3.40.50.150">
    <property type="entry name" value="Vaccinia Virus protein VP39"/>
    <property type="match status" value="1"/>
</dbReference>
<evidence type="ECO:0000256" key="4">
    <source>
        <dbReference type="SAM" id="MobiDB-lite"/>
    </source>
</evidence>
<organism evidence="6 7">
    <name type="scientific">Tetraparma gracilis</name>
    <dbReference type="NCBI Taxonomy" id="2962635"/>
    <lineage>
        <taxon>Eukaryota</taxon>
        <taxon>Sar</taxon>
        <taxon>Stramenopiles</taxon>
        <taxon>Ochrophyta</taxon>
        <taxon>Bolidophyceae</taxon>
        <taxon>Parmales</taxon>
        <taxon>Triparmaceae</taxon>
        <taxon>Tetraparma</taxon>
    </lineage>
</organism>
<dbReference type="CDD" id="cd02440">
    <property type="entry name" value="AdoMet_MTases"/>
    <property type="match status" value="1"/>
</dbReference>